<dbReference type="PANTHER" id="PTHR46393">
    <property type="entry name" value="SUSHI DOMAIN-CONTAINING PROTEIN"/>
    <property type="match status" value="1"/>
</dbReference>
<organism evidence="9 10">
    <name type="scientific">Cavia porcellus</name>
    <name type="common">Guinea pig</name>
    <dbReference type="NCBI Taxonomy" id="10141"/>
    <lineage>
        <taxon>Eukaryota</taxon>
        <taxon>Metazoa</taxon>
        <taxon>Chordata</taxon>
        <taxon>Craniata</taxon>
        <taxon>Vertebrata</taxon>
        <taxon>Euteleostomi</taxon>
        <taxon>Mammalia</taxon>
        <taxon>Eutheria</taxon>
        <taxon>Euarchontoglires</taxon>
        <taxon>Glires</taxon>
        <taxon>Rodentia</taxon>
        <taxon>Hystricomorpha</taxon>
        <taxon>Caviidae</taxon>
        <taxon>Cavia</taxon>
    </lineage>
</organism>
<evidence type="ECO:0000256" key="3">
    <source>
        <dbReference type="ARBA" id="ARBA00022737"/>
    </source>
</evidence>
<evidence type="ECO:0000256" key="1">
    <source>
        <dbReference type="ARBA" id="ARBA00022659"/>
    </source>
</evidence>
<dbReference type="CDD" id="cd00033">
    <property type="entry name" value="CCP"/>
    <property type="match status" value="2"/>
</dbReference>
<dbReference type="SUPFAM" id="SSF57535">
    <property type="entry name" value="Complement control module/SCR domain"/>
    <property type="match status" value="3"/>
</dbReference>
<feature type="domain" description="Sushi" evidence="8">
    <location>
        <begin position="79"/>
        <end position="136"/>
    </location>
</feature>
<dbReference type="GO" id="GO:1903027">
    <property type="term" value="P:regulation of opsonization"/>
    <property type="evidence" value="ECO:0007669"/>
    <property type="project" value="Ensembl"/>
</dbReference>
<dbReference type="GO" id="GO:0009609">
    <property type="term" value="P:response to symbiotic bacterium"/>
    <property type="evidence" value="ECO:0007669"/>
    <property type="project" value="Ensembl"/>
</dbReference>
<reference evidence="9" key="2">
    <citation type="submission" date="2025-08" db="UniProtKB">
        <authorList>
            <consortium name="Ensembl"/>
        </authorList>
    </citation>
    <scope>IDENTIFICATION</scope>
    <source>
        <strain evidence="9">2N</strain>
    </source>
</reference>
<reference evidence="9" key="3">
    <citation type="submission" date="2025-09" db="UniProtKB">
        <authorList>
            <consortium name="Ensembl"/>
        </authorList>
    </citation>
    <scope>IDENTIFICATION</scope>
    <source>
        <strain evidence="9">2N</strain>
    </source>
</reference>
<dbReference type="RefSeq" id="XP_003474707.2">
    <property type="nucleotide sequence ID" value="XM_003474659.4"/>
</dbReference>
<dbReference type="VEuPathDB" id="HostDB:ENSCPOG00000000380"/>
<evidence type="ECO:0000256" key="6">
    <source>
        <dbReference type="PROSITE-ProRule" id="PRU00302"/>
    </source>
</evidence>
<dbReference type="Proteomes" id="UP000005447">
    <property type="component" value="Unassembled WGS sequence"/>
</dbReference>
<comment type="caution">
    <text evidence="6">Lacks conserved residue(s) required for the propagation of feature annotation.</text>
</comment>
<reference evidence="10" key="1">
    <citation type="journal article" date="2011" name="Nature">
        <title>A high-resolution map of human evolutionary constraint using 29 mammals.</title>
        <authorList>
            <person name="Lindblad-Toh K."/>
            <person name="Garber M."/>
            <person name="Zuk O."/>
            <person name="Lin M.F."/>
            <person name="Parker B.J."/>
            <person name="Washietl S."/>
            <person name="Kheradpour P."/>
            <person name="Ernst J."/>
            <person name="Jordan G."/>
            <person name="Mauceli E."/>
            <person name="Ward L.D."/>
            <person name="Lowe C.B."/>
            <person name="Holloway A.K."/>
            <person name="Clamp M."/>
            <person name="Gnerre S."/>
            <person name="Alfoldi J."/>
            <person name="Beal K."/>
            <person name="Chang J."/>
            <person name="Clawson H."/>
            <person name="Cuff J."/>
            <person name="Di Palma F."/>
            <person name="Fitzgerald S."/>
            <person name="Flicek P."/>
            <person name="Guttman M."/>
            <person name="Hubisz M.J."/>
            <person name="Jaffe D.B."/>
            <person name="Jungreis I."/>
            <person name="Kent W.J."/>
            <person name="Kostka D."/>
            <person name="Lara M."/>
            <person name="Martins A.L."/>
            <person name="Massingham T."/>
            <person name="Moltke I."/>
            <person name="Raney B.J."/>
            <person name="Rasmussen M.D."/>
            <person name="Robinson J."/>
            <person name="Stark A."/>
            <person name="Vilella A.J."/>
            <person name="Wen J."/>
            <person name="Xie X."/>
            <person name="Zody M.C."/>
            <person name="Baldwin J."/>
            <person name="Bloom T."/>
            <person name="Chin C.W."/>
            <person name="Heiman D."/>
            <person name="Nicol R."/>
            <person name="Nusbaum C."/>
            <person name="Young S."/>
            <person name="Wilkinson J."/>
            <person name="Worley K.C."/>
            <person name="Kovar C.L."/>
            <person name="Muzny D.M."/>
            <person name="Gibbs R.A."/>
            <person name="Cree A."/>
            <person name="Dihn H.H."/>
            <person name="Fowler G."/>
            <person name="Jhangiani S."/>
            <person name="Joshi V."/>
            <person name="Lee S."/>
            <person name="Lewis L.R."/>
            <person name="Nazareth L.V."/>
            <person name="Okwuonu G."/>
            <person name="Santibanez J."/>
            <person name="Warren W.C."/>
            <person name="Mardis E.R."/>
            <person name="Weinstock G.M."/>
            <person name="Wilson R.K."/>
            <person name="Delehaunty K."/>
            <person name="Dooling D."/>
            <person name="Fronik C."/>
            <person name="Fulton L."/>
            <person name="Fulton B."/>
            <person name="Graves T."/>
            <person name="Minx P."/>
            <person name="Sodergren E."/>
            <person name="Birney E."/>
            <person name="Margulies E.H."/>
            <person name="Herrero J."/>
            <person name="Green E.D."/>
            <person name="Haussler D."/>
            <person name="Siepel A."/>
            <person name="Goldman N."/>
            <person name="Pollard K.S."/>
            <person name="Pedersen J.S."/>
            <person name="Lander E.S."/>
            <person name="Kellis M."/>
        </authorList>
    </citation>
    <scope>NUCLEOTIDE SEQUENCE [LARGE SCALE GENOMIC DNA]</scope>
    <source>
        <strain evidence="10">2N</strain>
    </source>
</reference>
<evidence type="ECO:0000313" key="10">
    <source>
        <dbReference type="Proteomes" id="UP000005447"/>
    </source>
</evidence>
<dbReference type="Pfam" id="PF00084">
    <property type="entry name" value="Sushi"/>
    <property type="match status" value="2"/>
</dbReference>
<dbReference type="CTD" id="725"/>
<dbReference type="Ensembl" id="ENSCPOT00000000383.3">
    <property type="protein sequence ID" value="ENSCPOP00000000333.3"/>
    <property type="gene ID" value="ENSCPOG00000000380.4"/>
</dbReference>
<dbReference type="Gene3D" id="2.10.70.10">
    <property type="entry name" value="Complement Module, domain 1"/>
    <property type="match status" value="2"/>
</dbReference>
<feature type="signal peptide" evidence="7">
    <location>
        <begin position="1"/>
        <end position="20"/>
    </location>
</feature>
<gene>
    <name evidence="9" type="primary">C4BPB</name>
</gene>
<keyword evidence="1 6" id="KW-0768">Sushi</keyword>
<dbReference type="AlphaFoldDB" id="H0UTS9"/>
<proteinExistence type="predicted"/>
<dbReference type="InParanoid" id="H0UTS9"/>
<keyword evidence="4 6" id="KW-1015">Disulfide bond</keyword>
<dbReference type="InterPro" id="IPR000436">
    <property type="entry name" value="Sushi_SCR_CCP_dom"/>
</dbReference>
<dbReference type="KEGG" id="cpoc:100713956"/>
<dbReference type="OMA" id="ICIKGYH"/>
<dbReference type="PROSITE" id="PS50923">
    <property type="entry name" value="SUSHI"/>
    <property type="match status" value="2"/>
</dbReference>
<protein>
    <submittedName>
        <fullName evidence="9">Complement component 4 binding protein beta</fullName>
    </submittedName>
</protein>
<dbReference type="STRING" id="10141.ENSCPOP00000000333"/>
<sequence length="250" mass="27895">MFCWIVSCLVFGWLTSASDAQSHPEIPSVKNSISIAEVVEGQIRGTYTCIQGYHLEGKKVFFSNASEEWDASTTQCRLGHCPDPVLENGEFSSSGPVNVNDIIAFKCNDHYILKGSSWSQCLEDHSWASPFPICKSRDCDPPEKPAHGYFQGANFTSGSMVTYHCESRYRLVGTPKQQCVDGEWSGAPPVCELIPRSGFEEALLAFQENTDLCSAIENFVRRVKENGLTMEELKYSLEIEKAELMQKLLT</sequence>
<keyword evidence="2 7" id="KW-0732">Signal</keyword>
<dbReference type="RefSeq" id="XP_013013554.1">
    <property type="nucleotide sequence ID" value="XM_013158100.3"/>
</dbReference>
<feature type="domain" description="Sushi" evidence="8">
    <location>
        <begin position="137"/>
        <end position="193"/>
    </location>
</feature>
<keyword evidence="5" id="KW-0325">Glycoprotein</keyword>
<dbReference type="GeneID" id="100713956"/>
<dbReference type="SMART" id="SM00032">
    <property type="entry name" value="CCP"/>
    <property type="match status" value="2"/>
</dbReference>
<evidence type="ECO:0000256" key="2">
    <source>
        <dbReference type="ARBA" id="ARBA00022729"/>
    </source>
</evidence>
<dbReference type="GO" id="GO:0045959">
    <property type="term" value="P:negative regulation of complement activation, classical pathway"/>
    <property type="evidence" value="ECO:0007669"/>
    <property type="project" value="Ensembl"/>
</dbReference>
<dbReference type="OrthoDB" id="6480633at2759"/>
<evidence type="ECO:0000256" key="4">
    <source>
        <dbReference type="ARBA" id="ARBA00023157"/>
    </source>
</evidence>
<evidence type="ECO:0000259" key="8">
    <source>
        <dbReference type="PROSITE" id="PS50923"/>
    </source>
</evidence>
<dbReference type="GO" id="GO:0045732">
    <property type="term" value="P:positive regulation of protein catabolic process"/>
    <property type="evidence" value="ECO:0007669"/>
    <property type="project" value="Ensembl"/>
</dbReference>
<dbReference type="Bgee" id="ENSCPOG00000000380">
    <property type="expression patterns" value="Expressed in liver and 8 other cell types or tissues"/>
</dbReference>
<evidence type="ECO:0000313" key="9">
    <source>
        <dbReference type="Ensembl" id="ENSCPOP00000000333.3"/>
    </source>
</evidence>
<keyword evidence="3" id="KW-0677">Repeat</keyword>
<dbReference type="HOGENOM" id="CLU_093877_0_0_1"/>
<feature type="disulfide bond" evidence="6">
    <location>
        <begin position="107"/>
        <end position="134"/>
    </location>
</feature>
<dbReference type="PANTHER" id="PTHR46393:SF7">
    <property type="entry name" value="COMPLEMENT C2"/>
    <property type="match status" value="1"/>
</dbReference>
<evidence type="ECO:0000256" key="5">
    <source>
        <dbReference type="ARBA" id="ARBA00023180"/>
    </source>
</evidence>
<dbReference type="GO" id="GO:0005615">
    <property type="term" value="C:extracellular space"/>
    <property type="evidence" value="ECO:0007669"/>
    <property type="project" value="Ensembl"/>
</dbReference>
<dbReference type="GeneTree" id="ENSGT00940000163065"/>
<dbReference type="FunFam" id="2.10.70.10:FF:000090">
    <property type="entry name" value="Complement component 4 binding protein beta"/>
    <property type="match status" value="1"/>
</dbReference>
<dbReference type="EMBL" id="AAKN02017880">
    <property type="status" value="NOT_ANNOTATED_CDS"/>
    <property type="molecule type" value="Genomic_DNA"/>
</dbReference>
<accession>H0UTS9</accession>
<name>H0UTS9_CAVPO</name>
<feature type="chain" id="PRO_5011694625" evidence="7">
    <location>
        <begin position="21"/>
        <end position="250"/>
    </location>
</feature>
<dbReference type="eggNOG" id="KOG4297">
    <property type="taxonomic scope" value="Eukaryota"/>
</dbReference>
<dbReference type="InterPro" id="IPR035976">
    <property type="entry name" value="Sushi/SCR/CCP_sf"/>
</dbReference>
<keyword evidence="10" id="KW-1185">Reference proteome</keyword>
<evidence type="ECO:0000256" key="7">
    <source>
        <dbReference type="SAM" id="SignalP"/>
    </source>
</evidence>